<dbReference type="InterPro" id="IPR003594">
    <property type="entry name" value="HATPase_dom"/>
</dbReference>
<keyword evidence="4" id="KW-0597">Phosphoprotein</keyword>
<evidence type="ECO:0000256" key="1">
    <source>
        <dbReference type="ARBA" id="ARBA00000085"/>
    </source>
</evidence>
<dbReference type="InterPro" id="IPR036097">
    <property type="entry name" value="HisK_dim/P_sf"/>
</dbReference>
<feature type="domain" description="HAMP" evidence="13">
    <location>
        <begin position="227"/>
        <end position="279"/>
    </location>
</feature>
<dbReference type="InterPro" id="IPR003661">
    <property type="entry name" value="HisK_dim/P_dom"/>
</dbReference>
<keyword evidence="8" id="KW-1133">Transmembrane helix</keyword>
<evidence type="ECO:0000256" key="9">
    <source>
        <dbReference type="ARBA" id="ARBA00023012"/>
    </source>
</evidence>
<dbReference type="SUPFAM" id="SSF55874">
    <property type="entry name" value="ATPase domain of HSP90 chaperone/DNA topoisomerase II/histidine kinase"/>
    <property type="match status" value="1"/>
</dbReference>
<keyword evidence="6" id="KW-0812">Transmembrane</keyword>
<dbReference type="PROSITE" id="PS50109">
    <property type="entry name" value="HIS_KIN"/>
    <property type="match status" value="1"/>
</dbReference>
<comment type="catalytic activity">
    <reaction evidence="1">
        <text>ATP + protein L-histidine = ADP + protein N-phospho-L-histidine.</text>
        <dbReference type="EC" id="2.7.13.3"/>
    </reaction>
</comment>
<comment type="caution">
    <text evidence="14">The sequence shown here is derived from an EMBL/GenBank/DDBJ whole genome shotgun (WGS) entry which is preliminary data.</text>
</comment>
<dbReference type="SMART" id="SM00387">
    <property type="entry name" value="HATPase_c"/>
    <property type="match status" value="1"/>
</dbReference>
<evidence type="ECO:0000256" key="6">
    <source>
        <dbReference type="ARBA" id="ARBA00022692"/>
    </source>
</evidence>
<evidence type="ECO:0000256" key="10">
    <source>
        <dbReference type="ARBA" id="ARBA00023136"/>
    </source>
</evidence>
<dbReference type="EC" id="2.7.13.3" evidence="3"/>
<dbReference type="Pfam" id="PF02518">
    <property type="entry name" value="HATPase_c"/>
    <property type="match status" value="1"/>
</dbReference>
<feature type="region of interest" description="Disordered" evidence="11">
    <location>
        <begin position="46"/>
        <end position="126"/>
    </location>
</feature>
<dbReference type="AlphaFoldDB" id="A0A7X4Y7S5"/>
<dbReference type="InterPro" id="IPR004358">
    <property type="entry name" value="Sig_transdc_His_kin-like_C"/>
</dbReference>
<evidence type="ECO:0000256" key="4">
    <source>
        <dbReference type="ARBA" id="ARBA00022553"/>
    </source>
</evidence>
<evidence type="ECO:0000256" key="2">
    <source>
        <dbReference type="ARBA" id="ARBA00004370"/>
    </source>
</evidence>
<gene>
    <name evidence="14" type="ORF">GTZ93_10865</name>
</gene>
<dbReference type="EMBL" id="JAAAPK010000002">
    <property type="protein sequence ID" value="NBC40326.1"/>
    <property type="molecule type" value="Genomic_DNA"/>
</dbReference>
<dbReference type="InterPro" id="IPR005467">
    <property type="entry name" value="His_kinase_dom"/>
</dbReference>
<dbReference type="RefSeq" id="WP_139915534.1">
    <property type="nucleotide sequence ID" value="NZ_CBCSLE010000176.1"/>
</dbReference>
<evidence type="ECO:0000313" key="15">
    <source>
        <dbReference type="Proteomes" id="UP000537825"/>
    </source>
</evidence>
<dbReference type="CDD" id="cd00082">
    <property type="entry name" value="HisKA"/>
    <property type="match status" value="1"/>
</dbReference>
<evidence type="ECO:0000256" key="7">
    <source>
        <dbReference type="ARBA" id="ARBA00022777"/>
    </source>
</evidence>
<reference evidence="14 15" key="1">
    <citation type="submission" date="2020-01" db="EMBL/GenBank/DDBJ databases">
        <title>The draft genome sequence of Corallococcus exiguus DSM 14696.</title>
        <authorList>
            <person name="Zhang X."/>
            <person name="Zhu H."/>
        </authorList>
    </citation>
    <scope>NUCLEOTIDE SEQUENCE [LARGE SCALE GENOMIC DNA]</scope>
    <source>
        <strain evidence="14 15">DSM 14696</strain>
    </source>
</reference>
<name>A0A7X4Y7S5_9BACT</name>
<dbReference type="GO" id="GO:0000155">
    <property type="term" value="F:phosphorelay sensor kinase activity"/>
    <property type="evidence" value="ECO:0007669"/>
    <property type="project" value="InterPro"/>
</dbReference>
<evidence type="ECO:0000313" key="14">
    <source>
        <dbReference type="EMBL" id="NBC40326.1"/>
    </source>
</evidence>
<dbReference type="Gene3D" id="3.30.565.10">
    <property type="entry name" value="Histidine kinase-like ATPase, C-terminal domain"/>
    <property type="match status" value="1"/>
</dbReference>
<protein>
    <recommendedName>
        <fullName evidence="3">histidine kinase</fullName>
        <ecNumber evidence="3">2.7.13.3</ecNumber>
    </recommendedName>
</protein>
<dbReference type="SMART" id="SM00304">
    <property type="entry name" value="HAMP"/>
    <property type="match status" value="1"/>
</dbReference>
<evidence type="ECO:0000256" key="11">
    <source>
        <dbReference type="SAM" id="MobiDB-lite"/>
    </source>
</evidence>
<dbReference type="PANTHER" id="PTHR45436:SF5">
    <property type="entry name" value="SENSOR HISTIDINE KINASE TRCS"/>
    <property type="match status" value="1"/>
</dbReference>
<keyword evidence="5" id="KW-0808">Transferase</keyword>
<keyword evidence="9" id="KW-0902">Two-component regulatory system</keyword>
<dbReference type="PRINTS" id="PR00344">
    <property type="entry name" value="BCTRLSENSOR"/>
</dbReference>
<dbReference type="CDD" id="cd06225">
    <property type="entry name" value="HAMP"/>
    <property type="match status" value="1"/>
</dbReference>
<organism evidence="14 15">
    <name type="scientific">Corallococcus exiguus</name>
    <dbReference type="NCBI Taxonomy" id="83462"/>
    <lineage>
        <taxon>Bacteria</taxon>
        <taxon>Pseudomonadati</taxon>
        <taxon>Myxococcota</taxon>
        <taxon>Myxococcia</taxon>
        <taxon>Myxococcales</taxon>
        <taxon>Cystobacterineae</taxon>
        <taxon>Myxococcaceae</taxon>
        <taxon>Corallococcus</taxon>
    </lineage>
</organism>
<dbReference type="InterPro" id="IPR036890">
    <property type="entry name" value="HATPase_C_sf"/>
</dbReference>
<keyword evidence="7" id="KW-0418">Kinase</keyword>
<dbReference type="Pfam" id="PF00672">
    <property type="entry name" value="HAMP"/>
    <property type="match status" value="1"/>
</dbReference>
<keyword evidence="15" id="KW-1185">Reference proteome</keyword>
<dbReference type="Gene3D" id="1.10.287.130">
    <property type="match status" value="1"/>
</dbReference>
<dbReference type="PROSITE" id="PS50885">
    <property type="entry name" value="HAMP"/>
    <property type="match status" value="1"/>
</dbReference>
<evidence type="ECO:0000256" key="3">
    <source>
        <dbReference type="ARBA" id="ARBA00012438"/>
    </source>
</evidence>
<dbReference type="InterPro" id="IPR050428">
    <property type="entry name" value="TCS_sensor_his_kinase"/>
</dbReference>
<dbReference type="SMART" id="SM00388">
    <property type="entry name" value="HisKA"/>
    <property type="match status" value="1"/>
</dbReference>
<proteinExistence type="predicted"/>
<evidence type="ECO:0000259" key="13">
    <source>
        <dbReference type="PROSITE" id="PS50885"/>
    </source>
</evidence>
<sequence>MKLRLRLALTAVAVTVPAVFALVQVEHSVRRRTTDEVIIASTLSQMQSGGRERCESAPETWMVRSRSPQRPPWEREGPPDGNGGPPSGTVAPNEPSGNGPASGGPRPGDEGPPRPGARGPLGRRLPPVSLYPFDGQFVSRNPQAPALDDELRKGVQDDGVGVRRYSKADGALVQDLLLRMSWDGGPCEYVLARRVEPAESPEVGLPPLYVWGVPTLILLSAMVVALGPVVQRLRRLTDEVRASSGSRYEQPVTVNGTDEIAELARAFQQARAEIQAQMAHQQAREQTLRDFLANTTHDVMTPLTVLQGHLAAMQQRMRAGEPLESGLMLSAMSEAHYMASLVHNLGAAARLEAGAPQVQHAPVDLNALVSRVLGRHQPIARPQRIALESGVPATQTWVMGDETLLEQAVSNVVLNGIRYGREDGHVAVVLETTRQQTFHLRVIDDGPGISEEERSRILERRFRGNSARTREPQGQGLGLNIVHNVVELHGWKMTLAPSEYGGLEVAFTGPLMSPPG</sequence>
<accession>A0A7X4Y7S5</accession>
<evidence type="ECO:0000256" key="8">
    <source>
        <dbReference type="ARBA" id="ARBA00022989"/>
    </source>
</evidence>
<evidence type="ECO:0000256" key="5">
    <source>
        <dbReference type="ARBA" id="ARBA00022679"/>
    </source>
</evidence>
<dbReference type="Proteomes" id="UP000537825">
    <property type="component" value="Unassembled WGS sequence"/>
</dbReference>
<dbReference type="Gene3D" id="6.10.340.10">
    <property type="match status" value="1"/>
</dbReference>
<feature type="domain" description="Histidine kinase" evidence="12">
    <location>
        <begin position="294"/>
        <end position="513"/>
    </location>
</feature>
<feature type="compositionally biased region" description="Low complexity" evidence="11">
    <location>
        <begin position="116"/>
        <end position="126"/>
    </location>
</feature>
<evidence type="ECO:0000259" key="12">
    <source>
        <dbReference type="PROSITE" id="PS50109"/>
    </source>
</evidence>
<dbReference type="PANTHER" id="PTHR45436">
    <property type="entry name" value="SENSOR HISTIDINE KINASE YKOH"/>
    <property type="match status" value="1"/>
</dbReference>
<keyword evidence="10" id="KW-0472">Membrane</keyword>
<dbReference type="InterPro" id="IPR003660">
    <property type="entry name" value="HAMP_dom"/>
</dbReference>
<dbReference type="SUPFAM" id="SSF47384">
    <property type="entry name" value="Homodimeric domain of signal transducing histidine kinase"/>
    <property type="match status" value="1"/>
</dbReference>
<dbReference type="GO" id="GO:0016020">
    <property type="term" value="C:membrane"/>
    <property type="evidence" value="ECO:0007669"/>
    <property type="project" value="UniProtKB-SubCell"/>
</dbReference>
<comment type="subcellular location">
    <subcellularLocation>
        <location evidence="2">Membrane</location>
    </subcellularLocation>
</comment>